<dbReference type="Gene3D" id="1.10.3520.10">
    <property type="entry name" value="Glycolipid transfer protein"/>
    <property type="match status" value="1"/>
</dbReference>
<proteinExistence type="predicted"/>
<feature type="transmembrane region" description="Helical" evidence="1">
    <location>
        <begin position="72"/>
        <end position="93"/>
    </location>
</feature>
<dbReference type="InterPro" id="IPR036497">
    <property type="entry name" value="GLTP_sf"/>
</dbReference>
<name>A0ABD3PP88_9STRA</name>
<keyword evidence="1" id="KW-0472">Membrane</keyword>
<evidence type="ECO:0000313" key="4">
    <source>
        <dbReference type="Proteomes" id="UP001530400"/>
    </source>
</evidence>
<evidence type="ECO:0000313" key="3">
    <source>
        <dbReference type="EMBL" id="KAL3789577.1"/>
    </source>
</evidence>
<dbReference type="AlphaFoldDB" id="A0ABD3PP88"/>
<keyword evidence="4" id="KW-1185">Reference proteome</keyword>
<dbReference type="EMBL" id="JALLPJ020000519">
    <property type="protein sequence ID" value="KAL3789577.1"/>
    <property type="molecule type" value="Genomic_DNA"/>
</dbReference>
<dbReference type="SUPFAM" id="SSF110004">
    <property type="entry name" value="Glycolipid transfer protein, GLTP"/>
    <property type="match status" value="1"/>
</dbReference>
<protein>
    <recommendedName>
        <fullName evidence="2">Glycolipid transfer protein domain-containing protein</fullName>
    </recommendedName>
</protein>
<dbReference type="Proteomes" id="UP001530400">
    <property type="component" value="Unassembled WGS sequence"/>
</dbReference>
<feature type="domain" description="Glycolipid transfer protein" evidence="2">
    <location>
        <begin position="364"/>
        <end position="494"/>
    </location>
</feature>
<feature type="transmembrane region" description="Helical" evidence="1">
    <location>
        <begin position="143"/>
        <end position="164"/>
    </location>
</feature>
<gene>
    <name evidence="3" type="ORF">ACHAWO_009140</name>
</gene>
<evidence type="ECO:0000256" key="1">
    <source>
        <dbReference type="SAM" id="Phobius"/>
    </source>
</evidence>
<sequence length="702" mass="78015">MTTTTLRKVRSLEYVLRASVTPCSRSGTSKLLSRSYNNLQIVHEDSSSNDDDDPPPTSSYCLSKTRFLQGCMLLFAIVALLNCIIQSCILALISPNSLEVKEIDMYSMLSTEVILPLSMILPSSSGGGSSSKKRRLKRSKKQFGVSLATISGIIDFVGPILPFAGGIDLRKLHPYEVYLWMKSVVFATTKDDSEPYAVLARSRSSSGMVMGTKLIMNGSRHDLKQDANHVLEGCNATIQVEKNQPLVLGASEPFLSLEEIAELNLEDVAFAFQLSREPEDDNNSSSTHSKQVKSLVNALQEASAVSRGHGVNPAVLPSSPSRLHGDLDASLFCAALRIFAEWRMLRTVPEGYKSYSVGMALGLKDVVQNIAKVEVVMRELIEVKSMQLDDTDSLRGPTVRELLEYERDLNVHPNLPRLNGGAAIGLLWSFRQLLYQSSVFQNILDTPNKYQDTKTAVGAAYKQVYGKYHGWAVQQIFNLSFRSAPDASLIFNMMDTVKLRAITTGASRGSDDLSCEDDSFATDDTMLSESETLNSSFVAELAFWDAGVNSTEDEGRPQNVESLEVNLNRKDNDWLGNLLHHAAKIVDHIDKEFSKVGEKLLESQRLLANWGDMKAANIELPAEMHVHEKKDIQIFDEHSLPTSNYTACTAVLEGPELQMYISHQMERHIRTQISHYLNLMKPITFDLGELFEELNMNDPSKV</sequence>
<dbReference type="InterPro" id="IPR014830">
    <property type="entry name" value="Glycolipid_transfer_prot_dom"/>
</dbReference>
<evidence type="ECO:0000259" key="2">
    <source>
        <dbReference type="Pfam" id="PF08718"/>
    </source>
</evidence>
<dbReference type="Pfam" id="PF08718">
    <property type="entry name" value="GLTP"/>
    <property type="match status" value="1"/>
</dbReference>
<comment type="caution">
    <text evidence="3">The sequence shown here is derived from an EMBL/GenBank/DDBJ whole genome shotgun (WGS) entry which is preliminary data.</text>
</comment>
<reference evidence="3 4" key="1">
    <citation type="submission" date="2024-10" db="EMBL/GenBank/DDBJ databases">
        <title>Updated reference genomes for cyclostephanoid diatoms.</title>
        <authorList>
            <person name="Roberts W.R."/>
            <person name="Alverson A.J."/>
        </authorList>
    </citation>
    <scope>NUCLEOTIDE SEQUENCE [LARGE SCALE GENOMIC DNA]</scope>
    <source>
        <strain evidence="3 4">AJA010-31</strain>
    </source>
</reference>
<feature type="transmembrane region" description="Helical" evidence="1">
    <location>
        <begin position="105"/>
        <end position="122"/>
    </location>
</feature>
<keyword evidence="1" id="KW-0812">Transmembrane</keyword>
<keyword evidence="1" id="KW-1133">Transmembrane helix</keyword>
<accession>A0ABD3PP88</accession>
<organism evidence="3 4">
    <name type="scientific">Cyclotella atomus</name>
    <dbReference type="NCBI Taxonomy" id="382360"/>
    <lineage>
        <taxon>Eukaryota</taxon>
        <taxon>Sar</taxon>
        <taxon>Stramenopiles</taxon>
        <taxon>Ochrophyta</taxon>
        <taxon>Bacillariophyta</taxon>
        <taxon>Coscinodiscophyceae</taxon>
        <taxon>Thalassiosirophycidae</taxon>
        <taxon>Stephanodiscales</taxon>
        <taxon>Stephanodiscaceae</taxon>
        <taxon>Cyclotella</taxon>
    </lineage>
</organism>